<proteinExistence type="predicted"/>
<dbReference type="InterPro" id="IPR027417">
    <property type="entry name" value="P-loop_NTPase"/>
</dbReference>
<protein>
    <submittedName>
        <fullName evidence="1">Recombinase RecA</fullName>
    </submittedName>
</protein>
<dbReference type="Proteomes" id="UP000830434">
    <property type="component" value="Chromosome"/>
</dbReference>
<dbReference type="RefSeq" id="WP_248653739.1">
    <property type="nucleotide sequence ID" value="NZ_CP096658.1"/>
</dbReference>
<accession>A0A8U0IEX3</accession>
<dbReference type="SUPFAM" id="SSF52540">
    <property type="entry name" value="P-loop containing nucleoside triphosphate hydrolases"/>
    <property type="match status" value="1"/>
</dbReference>
<sequence length="218" mass="23964">MYGLGEVCPGVEVEPGTNLLVAGPPMTGKRTLALEILAHGNRRGDGTIVVTTKDGGEEVREDLRERLGRDESAPIGIVDCVSKQQGMNPVQSEGIAYASSPKDMTGIGIQLSEFLQGFYKDQGVQRNRILLHSLSTLLMYSNLQTVFRFLHVFTGRVQSADALGIFVIDSTAHDRQTMSTLQQLFDGQIEVRKGEDSRSELRVKGVGENTDWRPVPEF</sequence>
<keyword evidence="2" id="KW-1185">Reference proteome</keyword>
<dbReference type="Pfam" id="PF24336">
    <property type="entry name" value="DUF7504"/>
    <property type="match status" value="1"/>
</dbReference>
<dbReference type="Gene3D" id="3.40.50.300">
    <property type="entry name" value="P-loop containing nucleotide triphosphate hydrolases"/>
    <property type="match status" value="1"/>
</dbReference>
<dbReference type="KEGG" id="haxz:M0R88_11965"/>
<dbReference type="EMBL" id="CP096658">
    <property type="protein sequence ID" value="UPV99240.1"/>
    <property type="molecule type" value="Genomic_DNA"/>
</dbReference>
<evidence type="ECO:0000313" key="2">
    <source>
        <dbReference type="Proteomes" id="UP000830434"/>
    </source>
</evidence>
<dbReference type="AlphaFoldDB" id="A0A8U0IEX3"/>
<dbReference type="GeneID" id="72190582"/>
<gene>
    <name evidence="1" type="ORF">M0R88_11965</name>
</gene>
<evidence type="ECO:0000313" key="1">
    <source>
        <dbReference type="EMBL" id="UPV99240.1"/>
    </source>
</evidence>
<organism evidence="1 2">
    <name type="scientific">Halorussus gelatinilyticus</name>
    <dbReference type="NCBI Taxonomy" id="2937524"/>
    <lineage>
        <taxon>Archaea</taxon>
        <taxon>Methanobacteriati</taxon>
        <taxon>Methanobacteriota</taxon>
        <taxon>Stenosarchaea group</taxon>
        <taxon>Halobacteria</taxon>
        <taxon>Halobacteriales</taxon>
        <taxon>Haladaptataceae</taxon>
        <taxon>Halorussus</taxon>
    </lineage>
</organism>
<name>A0A8U0IEX3_9EURY</name>
<reference evidence="1" key="1">
    <citation type="submission" date="2022-04" db="EMBL/GenBank/DDBJ databases">
        <title>Diverse halophilic archaea isolated from saline environments.</title>
        <authorList>
            <person name="Cui H.-L."/>
        </authorList>
    </citation>
    <scope>NUCLEOTIDE SEQUENCE</scope>
    <source>
        <strain evidence="1">XZYJT40</strain>
    </source>
</reference>
<dbReference type="InterPro" id="IPR055927">
    <property type="entry name" value="DUF7504"/>
</dbReference>